<name>A0ABQ8UP38_9EUKA</name>
<protein>
    <submittedName>
        <fullName evidence="3">Uncharacterized protein</fullName>
    </submittedName>
</protein>
<dbReference type="Gene3D" id="1.10.287.1490">
    <property type="match status" value="1"/>
</dbReference>
<evidence type="ECO:0000313" key="3">
    <source>
        <dbReference type="EMBL" id="KAJ4458490.1"/>
    </source>
</evidence>
<gene>
    <name evidence="3" type="ORF">PAPYR_5674</name>
</gene>
<evidence type="ECO:0000313" key="4">
    <source>
        <dbReference type="Proteomes" id="UP001141327"/>
    </source>
</evidence>
<sequence>MNLLLEKSVPAKRQLPLGWPREANLLPVSSVSSPTSFWLAKRHSNSVSAHIFGQHVFEPPAAASYCGATFILHRCATPIPQRDRISDPAPPTLCYAVHCGWTSGSATSAAPTGWFAGSAALAAPTASAAPVDRLAGSAASAAPIASSAPAAPATSALYGWLTGSTHAAASDGLLAVPPPATMAAGAPDLEPPAPPLAPVVVAVSAQNLPTVITAATANPPPPPPPHRRPHPTAAPAHGCADNQRGHRGQCLRAASCLSPAPAEPVPLRDLPKPPTWPAIVQQLAAVAFEGGRGLLLRFCTMPFGAPKPDPHQCAAPYEALAPEERAGPVRMPPGHRILCLCLAPAAPEGRVFLSRPGAPEALRELRLEGIAEWSWPAVLQAARTHPAVVEAITQRGYYEPHLAGRAGPGAFEASSAPAWTPEKALSPLGPFMPPLYAVRVGFAATYPPELVARLAVEALPEGDLAAACCWPGVAEALQAALSAELPCADPETVRPCRPPPARPPALSASRLVPGAVWVLQRHPEAVLGALPAVLRDAFGSMASLLRPEADAPASRVAQAAQAALAALDRATQGEDARLAEAAAALGDGTFPQEAADLLANDEDLLQDAVALALARGEQVLFGRAAPQPPFSLKDPNGGPARPPPACPMRLGWARCCLMPERLRSVRVALETALDQHRARIERHQGDIRSAVETLADKRTIVGNDIEAAFAKDNARAKKLDQELAETDDRIRQLEEALRDAHEHRQELTQQQAQAKRATDRYHQELDCLTALVEERRRGLDDQAGRLAVAHDQWARTQDVLLGLVDQVGRRAAERVADMGRRWGAPMGRWLEGLRHLGALQDRYLRMETAYAKFEPAARAWVQSFPEATRGPLAAMAQPLCDFLGQAPLPRGPLGAEIRALSEAMPPAARRAFMRAHPQYGCYFIEGTDPEEAQVIAYPLAVDPAQDIHCDGDLDWLRLREQVPGLSRRFELPLQLAIWRDLWAHRQSLLLQSLGASPSAPPQPAAVSSPQPGVAIMPLPPQFVIPPEQAPQAAVMPPTPQTVAMLLPPPPPAIPPPVPAVVLPPAPAVVLPPAPAVMLPPPPTSNFVPGTHSFYDPVLEQLL</sequence>
<keyword evidence="4" id="KW-1185">Reference proteome</keyword>
<evidence type="ECO:0000256" key="2">
    <source>
        <dbReference type="SAM" id="MobiDB-lite"/>
    </source>
</evidence>
<dbReference type="EMBL" id="JAPMOS010000028">
    <property type="protein sequence ID" value="KAJ4458490.1"/>
    <property type="molecule type" value="Genomic_DNA"/>
</dbReference>
<keyword evidence="1" id="KW-0175">Coiled coil</keyword>
<feature type="coiled-coil region" evidence="1">
    <location>
        <begin position="666"/>
        <end position="764"/>
    </location>
</feature>
<organism evidence="3 4">
    <name type="scientific">Paratrimastix pyriformis</name>
    <dbReference type="NCBI Taxonomy" id="342808"/>
    <lineage>
        <taxon>Eukaryota</taxon>
        <taxon>Metamonada</taxon>
        <taxon>Preaxostyla</taxon>
        <taxon>Paratrimastigidae</taxon>
        <taxon>Paratrimastix</taxon>
    </lineage>
</organism>
<accession>A0ABQ8UP38</accession>
<proteinExistence type="predicted"/>
<feature type="region of interest" description="Disordered" evidence="2">
    <location>
        <begin position="213"/>
        <end position="244"/>
    </location>
</feature>
<comment type="caution">
    <text evidence="3">The sequence shown here is derived from an EMBL/GenBank/DDBJ whole genome shotgun (WGS) entry which is preliminary data.</text>
</comment>
<evidence type="ECO:0000256" key="1">
    <source>
        <dbReference type="SAM" id="Coils"/>
    </source>
</evidence>
<dbReference type="Proteomes" id="UP001141327">
    <property type="component" value="Unassembled WGS sequence"/>
</dbReference>
<reference evidence="3" key="1">
    <citation type="journal article" date="2022" name="bioRxiv">
        <title>Genomics of Preaxostyla Flagellates Illuminates Evolutionary Transitions and the Path Towards Mitochondrial Loss.</title>
        <authorList>
            <person name="Novak L.V.F."/>
            <person name="Treitli S.C."/>
            <person name="Pyrih J."/>
            <person name="Halakuc P."/>
            <person name="Pipaliya S.V."/>
            <person name="Vacek V."/>
            <person name="Brzon O."/>
            <person name="Soukal P."/>
            <person name="Eme L."/>
            <person name="Dacks J.B."/>
            <person name="Karnkowska A."/>
            <person name="Elias M."/>
            <person name="Hampl V."/>
        </authorList>
    </citation>
    <scope>NUCLEOTIDE SEQUENCE</scope>
    <source>
        <strain evidence="3">RCP-MX</strain>
    </source>
</reference>